<proteinExistence type="predicted"/>
<evidence type="ECO:0000313" key="3">
    <source>
        <dbReference type="Proteomes" id="UP000009231"/>
    </source>
</evidence>
<dbReference type="EMBL" id="CP002772">
    <property type="protein sequence ID" value="AEG18657.1"/>
    <property type="molecule type" value="Genomic_DNA"/>
</dbReference>
<keyword evidence="1" id="KW-1133">Transmembrane helix</keyword>
<organism evidence="2 3">
    <name type="scientific">Methanobacterium paludis (strain DSM 25820 / JCM 18151 / SWAN1)</name>
    <dbReference type="NCBI Taxonomy" id="868131"/>
    <lineage>
        <taxon>Archaea</taxon>
        <taxon>Methanobacteriati</taxon>
        <taxon>Methanobacteriota</taxon>
        <taxon>Methanomada group</taxon>
        <taxon>Methanobacteria</taxon>
        <taxon>Methanobacteriales</taxon>
        <taxon>Methanobacteriaceae</taxon>
        <taxon>Methanobacterium</taxon>
    </lineage>
</organism>
<protein>
    <submittedName>
        <fullName evidence="2">Uncharacterized protein</fullName>
    </submittedName>
</protein>
<gene>
    <name evidence="2" type="ordered locus">MSWAN_1646</name>
</gene>
<dbReference type="KEGG" id="mew:MSWAN_1646"/>
<dbReference type="AlphaFoldDB" id="F6D2S8"/>
<evidence type="ECO:0000313" key="2">
    <source>
        <dbReference type="EMBL" id="AEG18657.1"/>
    </source>
</evidence>
<evidence type="ECO:0000256" key="1">
    <source>
        <dbReference type="SAM" id="Phobius"/>
    </source>
</evidence>
<keyword evidence="3" id="KW-1185">Reference proteome</keyword>
<dbReference type="RefSeq" id="WP_013826156.1">
    <property type="nucleotide sequence ID" value="NC_015574.1"/>
</dbReference>
<keyword evidence="1" id="KW-0812">Transmembrane</keyword>
<reference evidence="2 3" key="1">
    <citation type="journal article" date="2014" name="Int. J. Syst. Evol. Microbiol.">
        <title>Methanobacterium paludis sp. nov. and a novel strain of Methanobacterium lacus isolated from northern peatlands.</title>
        <authorList>
            <person name="Cadillo-Quiroz H."/>
            <person name="Brauer S.L."/>
            <person name="Goodson N."/>
            <person name="Yavitt J.B."/>
            <person name="Zinder S.H."/>
        </authorList>
    </citation>
    <scope>NUCLEOTIDE SEQUENCE [LARGE SCALE GENOMIC DNA]</scope>
    <source>
        <strain evidence="3">DSM 25820 / JCM 18151 / SWAN1</strain>
    </source>
</reference>
<dbReference type="HOGENOM" id="CLU_2313822_0_0_2"/>
<name>F6D2S8_METPW</name>
<dbReference type="STRING" id="868131.MSWAN_1646"/>
<dbReference type="GeneID" id="10669155"/>
<sequence>MPKQRTKDEPGVHYPKINQNQDCGHDECLHEDRWTAFEKRLKGVEDKSEKIEEMFLEIKDGLSTLRTELALSKQRSEIIKAVGFIILGVVVTKLAQYLW</sequence>
<dbReference type="Proteomes" id="UP000009231">
    <property type="component" value="Chromosome"/>
</dbReference>
<keyword evidence="1" id="KW-0472">Membrane</keyword>
<accession>F6D2S8</accession>
<feature type="transmembrane region" description="Helical" evidence="1">
    <location>
        <begin position="78"/>
        <end position="98"/>
    </location>
</feature>